<feature type="domain" description="LysM" evidence="2">
    <location>
        <begin position="202"/>
        <end position="246"/>
    </location>
</feature>
<dbReference type="PANTHER" id="PTHR33734">
    <property type="entry name" value="LYSM DOMAIN-CONTAINING GPI-ANCHORED PROTEIN 2"/>
    <property type="match status" value="1"/>
</dbReference>
<dbReference type="SUPFAM" id="SSF53955">
    <property type="entry name" value="Lysozyme-like"/>
    <property type="match status" value="1"/>
</dbReference>
<feature type="signal peptide" evidence="1">
    <location>
        <begin position="1"/>
        <end position="26"/>
    </location>
</feature>
<dbReference type="Gene3D" id="1.10.530.10">
    <property type="match status" value="1"/>
</dbReference>
<feature type="domain" description="LysM" evidence="2">
    <location>
        <begin position="26"/>
        <end position="71"/>
    </location>
</feature>
<dbReference type="InterPro" id="IPR036779">
    <property type="entry name" value="LysM_dom_sf"/>
</dbReference>
<dbReference type="Proteomes" id="UP001161757">
    <property type="component" value="Unassembled WGS sequence"/>
</dbReference>
<dbReference type="AlphaFoldDB" id="A0AAN6IRX4"/>
<dbReference type="PANTHER" id="PTHR33734:SF22">
    <property type="entry name" value="MEMBRANE-BOUND LYTIC MUREIN TRANSGLYCOSYLASE D"/>
    <property type="match status" value="1"/>
</dbReference>
<feature type="chain" id="PRO_5042938322" description="LysM domain-containing protein" evidence="1">
    <location>
        <begin position="27"/>
        <end position="491"/>
    </location>
</feature>
<accession>A0AAN6IRX4</accession>
<organism evidence="3 4">
    <name type="scientific">Exophiala dermatitidis</name>
    <name type="common">Black yeast-like fungus</name>
    <name type="synonym">Wangiella dermatitidis</name>
    <dbReference type="NCBI Taxonomy" id="5970"/>
    <lineage>
        <taxon>Eukaryota</taxon>
        <taxon>Fungi</taxon>
        <taxon>Dikarya</taxon>
        <taxon>Ascomycota</taxon>
        <taxon>Pezizomycotina</taxon>
        <taxon>Eurotiomycetes</taxon>
        <taxon>Chaetothyriomycetidae</taxon>
        <taxon>Chaetothyriales</taxon>
        <taxon>Herpotrichiellaceae</taxon>
        <taxon>Exophiala</taxon>
    </lineage>
</organism>
<comment type="caution">
    <text evidence="3">The sequence shown here is derived from an EMBL/GenBank/DDBJ whole genome shotgun (WGS) entry which is preliminary data.</text>
</comment>
<reference evidence="3" key="1">
    <citation type="submission" date="2023-01" db="EMBL/GenBank/DDBJ databases">
        <title>Exophiala dermititidis isolated from Cystic Fibrosis Patient.</title>
        <authorList>
            <person name="Kurbessoian T."/>
            <person name="Crocker A."/>
            <person name="Murante D."/>
            <person name="Hogan D.A."/>
            <person name="Stajich J.E."/>
        </authorList>
    </citation>
    <scope>NUCLEOTIDE SEQUENCE</scope>
    <source>
        <strain evidence="3">Ex8</strain>
    </source>
</reference>
<dbReference type="Gene3D" id="3.10.350.10">
    <property type="entry name" value="LysM domain"/>
    <property type="match status" value="3"/>
</dbReference>
<dbReference type="InterPro" id="IPR023346">
    <property type="entry name" value="Lysozyme-like_dom_sf"/>
</dbReference>
<protein>
    <recommendedName>
        <fullName evidence="2">LysM domain-containing protein</fullName>
    </recommendedName>
</protein>
<dbReference type="InterPro" id="IPR018392">
    <property type="entry name" value="LysM"/>
</dbReference>
<dbReference type="EMBL" id="JAJGCB010000019">
    <property type="protein sequence ID" value="KAJ8988320.1"/>
    <property type="molecule type" value="Genomic_DNA"/>
</dbReference>
<dbReference type="Pfam" id="PF01476">
    <property type="entry name" value="LysM"/>
    <property type="match status" value="3"/>
</dbReference>
<evidence type="ECO:0000259" key="2">
    <source>
        <dbReference type="PROSITE" id="PS51782"/>
    </source>
</evidence>
<gene>
    <name evidence="3" type="ORF">HRR80_007736</name>
</gene>
<name>A0AAN6IRX4_EXODE</name>
<feature type="domain" description="LysM" evidence="2">
    <location>
        <begin position="110"/>
        <end position="156"/>
    </location>
</feature>
<keyword evidence="1" id="KW-0732">Signal</keyword>
<dbReference type="SMART" id="SM00257">
    <property type="entry name" value="LysM"/>
    <property type="match status" value="3"/>
</dbReference>
<dbReference type="SUPFAM" id="SSF54106">
    <property type="entry name" value="LysM domain"/>
    <property type="match status" value="3"/>
</dbReference>
<evidence type="ECO:0000313" key="3">
    <source>
        <dbReference type="EMBL" id="KAJ8988320.1"/>
    </source>
</evidence>
<evidence type="ECO:0000256" key="1">
    <source>
        <dbReference type="SAM" id="SignalP"/>
    </source>
</evidence>
<evidence type="ECO:0000313" key="4">
    <source>
        <dbReference type="Proteomes" id="UP001161757"/>
    </source>
</evidence>
<dbReference type="PROSITE" id="PS51782">
    <property type="entry name" value="LYSM"/>
    <property type="match status" value="3"/>
</dbReference>
<dbReference type="CDD" id="cd00118">
    <property type="entry name" value="LysM"/>
    <property type="match status" value="3"/>
</dbReference>
<proteinExistence type="predicted"/>
<sequence length="491" mass="50029">MGSLLRKLMPALAVAAVPSFVAVCGATYTVSPGDNACGIAVRCGVDLRDLLNSNPNVSAWNSLQQAQVLQLPSTASCVNATSCSNCAAAGPTSTLTKSTAGPGPSMPYGKTYTVVAGDTAFTIAERFGISLGDLEAANPGKVANWDLLQIGIVLNIPSAKIGTSVSMATSYGVVPSSSAPYVSPSAYPSQTLSQPASSTIASLWTVASGDTGYGIASSANVAFSDISTANPTVVWTELSTGQVLTIPAAPTGLAEVVGAAAVHALHLDEGATTPKNNYTFYAGDGSQAHGWPAVTDWLSFDALFDNLKPYIGQNCVGNVPGNSPAETEQLRDAILDVANQTYVDPRFIMAVVMQESNGCVRVVTTAGGNSNPGLMQSYKGKGTCNVGGQLMSPCPGNVIHQMIVDGTAAPVDGITLVKALNQATGGAVTDVAQAYYRAARLYNSGASSMPANGDLGGAPGATLCYSSDIANRLMGWVTGPTACHLNSKAKA</sequence>
<dbReference type="GO" id="GO:0008932">
    <property type="term" value="F:lytic endotransglycosylase activity"/>
    <property type="evidence" value="ECO:0007669"/>
    <property type="project" value="TreeGrafter"/>
</dbReference>